<dbReference type="AlphaFoldDB" id="A0A8H6KRG4"/>
<dbReference type="EMBL" id="WIGO01000036">
    <property type="protein sequence ID" value="KAF6835896.1"/>
    <property type="molecule type" value="Genomic_DNA"/>
</dbReference>
<accession>A0A8H6KRG4</accession>
<comment type="caution">
    <text evidence="3">The sequence shown here is derived from an EMBL/GenBank/DDBJ whole genome shotgun (WGS) entry which is preliminary data.</text>
</comment>
<feature type="compositionally biased region" description="Basic residues" evidence="1">
    <location>
        <begin position="65"/>
        <end position="76"/>
    </location>
</feature>
<evidence type="ECO:0000313" key="3">
    <source>
        <dbReference type="EMBL" id="KAF6835896.1"/>
    </source>
</evidence>
<sequence>MGAVVSCIQSVFRTIGNCLTSIISGIGGILHAIIGGIVSFCNIIISFLTCGYCGRRGGRRSGGTRTRHTTTTRSRV</sequence>
<feature type="transmembrane region" description="Helical" evidence="2">
    <location>
        <begin position="29"/>
        <end position="53"/>
    </location>
</feature>
<protein>
    <submittedName>
        <fullName evidence="3">Uncharacterized protein</fullName>
    </submittedName>
</protein>
<organism evidence="3 4">
    <name type="scientific">Colletotrichum plurivorum</name>
    <dbReference type="NCBI Taxonomy" id="2175906"/>
    <lineage>
        <taxon>Eukaryota</taxon>
        <taxon>Fungi</taxon>
        <taxon>Dikarya</taxon>
        <taxon>Ascomycota</taxon>
        <taxon>Pezizomycotina</taxon>
        <taxon>Sordariomycetes</taxon>
        <taxon>Hypocreomycetidae</taxon>
        <taxon>Glomerellales</taxon>
        <taxon>Glomerellaceae</taxon>
        <taxon>Colletotrichum</taxon>
        <taxon>Colletotrichum orchidearum species complex</taxon>
    </lineage>
</organism>
<feature type="region of interest" description="Disordered" evidence="1">
    <location>
        <begin position="57"/>
        <end position="76"/>
    </location>
</feature>
<keyword evidence="4" id="KW-1185">Reference proteome</keyword>
<keyword evidence="2" id="KW-0472">Membrane</keyword>
<keyword evidence="2" id="KW-1133">Transmembrane helix</keyword>
<keyword evidence="2" id="KW-0812">Transmembrane</keyword>
<evidence type="ECO:0000256" key="2">
    <source>
        <dbReference type="SAM" id="Phobius"/>
    </source>
</evidence>
<proteinExistence type="predicted"/>
<name>A0A8H6KRG4_9PEZI</name>
<gene>
    <name evidence="3" type="ORF">CPLU01_03999</name>
</gene>
<evidence type="ECO:0000256" key="1">
    <source>
        <dbReference type="SAM" id="MobiDB-lite"/>
    </source>
</evidence>
<evidence type="ECO:0000313" key="4">
    <source>
        <dbReference type="Proteomes" id="UP000654918"/>
    </source>
</evidence>
<reference evidence="3" key="1">
    <citation type="journal article" date="2020" name="Phytopathology">
        <title>Genome Sequence Resources of Colletotrichum truncatum, C. plurivorum, C. musicola, and C. sojae: Four Species Pathogenic to Soybean (Glycine max).</title>
        <authorList>
            <person name="Rogerio F."/>
            <person name="Boufleur T.R."/>
            <person name="Ciampi-Guillardi M."/>
            <person name="Sukno S.A."/>
            <person name="Thon M.R."/>
            <person name="Massola Junior N.S."/>
            <person name="Baroncelli R."/>
        </authorList>
    </citation>
    <scope>NUCLEOTIDE SEQUENCE</scope>
    <source>
        <strain evidence="3">LFN00145</strain>
    </source>
</reference>
<dbReference type="Proteomes" id="UP000654918">
    <property type="component" value="Unassembled WGS sequence"/>
</dbReference>